<evidence type="ECO:0000256" key="8">
    <source>
        <dbReference type="ARBA" id="ARBA00023033"/>
    </source>
</evidence>
<comment type="similarity">
    <text evidence="3 10">Belongs to the cytochrome P450 family.</text>
</comment>
<evidence type="ECO:0000256" key="1">
    <source>
        <dbReference type="ARBA" id="ARBA00001971"/>
    </source>
</evidence>
<dbReference type="SUPFAM" id="SSF48264">
    <property type="entry name" value="Cytochrome P450"/>
    <property type="match status" value="1"/>
</dbReference>
<dbReference type="EMBL" id="JARJCW010000123">
    <property type="protein sequence ID" value="KAJ7192206.1"/>
    <property type="molecule type" value="Genomic_DNA"/>
</dbReference>
<name>A0AAD6XZL0_9AGAR</name>
<dbReference type="AlphaFoldDB" id="A0AAD6XZL0"/>
<dbReference type="Proteomes" id="UP001219525">
    <property type="component" value="Unassembled WGS sequence"/>
</dbReference>
<keyword evidence="8 10" id="KW-0503">Monooxygenase</keyword>
<evidence type="ECO:0000256" key="6">
    <source>
        <dbReference type="ARBA" id="ARBA00023002"/>
    </source>
</evidence>
<dbReference type="PROSITE" id="PS00086">
    <property type="entry name" value="CYTOCHROME_P450"/>
    <property type="match status" value="1"/>
</dbReference>
<evidence type="ECO:0000256" key="9">
    <source>
        <dbReference type="PIRSR" id="PIRSR602401-1"/>
    </source>
</evidence>
<dbReference type="InterPro" id="IPR036396">
    <property type="entry name" value="Cyt_P450_sf"/>
</dbReference>
<dbReference type="GO" id="GO:0005506">
    <property type="term" value="F:iron ion binding"/>
    <property type="evidence" value="ECO:0007669"/>
    <property type="project" value="InterPro"/>
</dbReference>
<dbReference type="GO" id="GO:0016705">
    <property type="term" value="F:oxidoreductase activity, acting on paired donors, with incorporation or reduction of molecular oxygen"/>
    <property type="evidence" value="ECO:0007669"/>
    <property type="project" value="InterPro"/>
</dbReference>
<comment type="pathway">
    <text evidence="2">Secondary metabolite biosynthesis.</text>
</comment>
<dbReference type="PANTHER" id="PTHR46300:SF7">
    <property type="entry name" value="P450, PUTATIVE (EUROFUNG)-RELATED"/>
    <property type="match status" value="1"/>
</dbReference>
<dbReference type="PRINTS" id="PR00463">
    <property type="entry name" value="EP450I"/>
</dbReference>
<evidence type="ECO:0000256" key="4">
    <source>
        <dbReference type="ARBA" id="ARBA00022617"/>
    </source>
</evidence>
<proteinExistence type="inferred from homology"/>
<feature type="binding site" description="axial binding residue" evidence="9">
    <location>
        <position position="392"/>
    </location>
    <ligand>
        <name>heme</name>
        <dbReference type="ChEBI" id="CHEBI:30413"/>
    </ligand>
    <ligandPart>
        <name>Fe</name>
        <dbReference type="ChEBI" id="CHEBI:18248"/>
    </ligandPart>
</feature>
<dbReference type="InterPro" id="IPR001128">
    <property type="entry name" value="Cyt_P450"/>
</dbReference>
<organism evidence="11 12">
    <name type="scientific">Mycena pura</name>
    <dbReference type="NCBI Taxonomy" id="153505"/>
    <lineage>
        <taxon>Eukaryota</taxon>
        <taxon>Fungi</taxon>
        <taxon>Dikarya</taxon>
        <taxon>Basidiomycota</taxon>
        <taxon>Agaricomycotina</taxon>
        <taxon>Agaricomycetes</taxon>
        <taxon>Agaricomycetidae</taxon>
        <taxon>Agaricales</taxon>
        <taxon>Marasmiineae</taxon>
        <taxon>Mycenaceae</taxon>
        <taxon>Mycena</taxon>
    </lineage>
</organism>
<keyword evidence="6 10" id="KW-0560">Oxidoreductase</keyword>
<keyword evidence="7 9" id="KW-0408">Iron</keyword>
<dbReference type="InterPro" id="IPR002401">
    <property type="entry name" value="Cyt_P450_E_grp-I"/>
</dbReference>
<dbReference type="GO" id="GO:0020037">
    <property type="term" value="F:heme binding"/>
    <property type="evidence" value="ECO:0007669"/>
    <property type="project" value="InterPro"/>
</dbReference>
<dbReference type="PANTHER" id="PTHR46300">
    <property type="entry name" value="P450, PUTATIVE (EUROFUNG)-RELATED-RELATED"/>
    <property type="match status" value="1"/>
</dbReference>
<comment type="cofactor">
    <cofactor evidence="1 9">
        <name>heme</name>
        <dbReference type="ChEBI" id="CHEBI:30413"/>
    </cofactor>
</comment>
<dbReference type="InterPro" id="IPR050364">
    <property type="entry name" value="Cytochrome_P450_fung"/>
</dbReference>
<evidence type="ECO:0000256" key="2">
    <source>
        <dbReference type="ARBA" id="ARBA00005179"/>
    </source>
</evidence>
<evidence type="ECO:0000256" key="3">
    <source>
        <dbReference type="ARBA" id="ARBA00010617"/>
    </source>
</evidence>
<dbReference type="InterPro" id="IPR017972">
    <property type="entry name" value="Cyt_P450_CS"/>
</dbReference>
<evidence type="ECO:0000256" key="10">
    <source>
        <dbReference type="RuleBase" id="RU000461"/>
    </source>
</evidence>
<dbReference type="CDD" id="cd11065">
    <property type="entry name" value="CYP64-like"/>
    <property type="match status" value="1"/>
</dbReference>
<dbReference type="Pfam" id="PF00067">
    <property type="entry name" value="p450"/>
    <property type="match status" value="1"/>
</dbReference>
<keyword evidence="12" id="KW-1185">Reference proteome</keyword>
<comment type="caution">
    <text evidence="11">The sequence shown here is derived from an EMBL/GenBank/DDBJ whole genome shotgun (WGS) entry which is preliminary data.</text>
</comment>
<evidence type="ECO:0000256" key="5">
    <source>
        <dbReference type="ARBA" id="ARBA00022723"/>
    </source>
</evidence>
<sequence length="451" mass="50583">MPREREWLTYAKWSEKYGDLVYLSLLGQHFMIVDTYEVAHDLLNKRSAIYSTRPHLTMAGELVGLNLGLLSAPLSSRFNEIRKLLHKGYSQASIRDFWPVFEHDSQVMSMQLLSKDLDFADTIRQYVGTVIYKTTYGYSPQGRDDPKLRWVQKSMHVLSEVTRAGGIWLVDVIPFLRYLPQWLPLMGFKRQATAWRGIIMEGVVDDYKWATDHQNAPSTIKPNFISSVLSDGSSSVALSSYATDVISWAAASMVGGGSEATAGNLLSFILAMALFPDVQNRAREEIQGVVGKGIMPTLSDRKNLPFVDCIFREVLRWNGSGPLGFHMSRQSDRYRDYVIPKGTIMVTNMWSMLHNPVVFPEPLAFKPERFLNDEAACERFGSVIWGFGRRVCPGSHFAEASLFIAIATMLATCVFSDPVDPNGVPVPVDVEYESGIVSLPKLFTCKITPVA</sequence>
<gene>
    <name evidence="11" type="ORF">GGX14DRAFT_578370</name>
</gene>
<dbReference type="GO" id="GO:0004497">
    <property type="term" value="F:monooxygenase activity"/>
    <property type="evidence" value="ECO:0007669"/>
    <property type="project" value="UniProtKB-KW"/>
</dbReference>
<evidence type="ECO:0000313" key="11">
    <source>
        <dbReference type="EMBL" id="KAJ7192206.1"/>
    </source>
</evidence>
<keyword evidence="4 9" id="KW-0349">Heme</keyword>
<evidence type="ECO:0000313" key="12">
    <source>
        <dbReference type="Proteomes" id="UP001219525"/>
    </source>
</evidence>
<accession>A0AAD6XZL0</accession>
<dbReference type="Gene3D" id="1.10.630.10">
    <property type="entry name" value="Cytochrome P450"/>
    <property type="match status" value="1"/>
</dbReference>
<reference evidence="11" key="1">
    <citation type="submission" date="2023-03" db="EMBL/GenBank/DDBJ databases">
        <title>Massive genome expansion in bonnet fungi (Mycena s.s.) driven by repeated elements and novel gene families across ecological guilds.</title>
        <authorList>
            <consortium name="Lawrence Berkeley National Laboratory"/>
            <person name="Harder C.B."/>
            <person name="Miyauchi S."/>
            <person name="Viragh M."/>
            <person name="Kuo A."/>
            <person name="Thoen E."/>
            <person name="Andreopoulos B."/>
            <person name="Lu D."/>
            <person name="Skrede I."/>
            <person name="Drula E."/>
            <person name="Henrissat B."/>
            <person name="Morin E."/>
            <person name="Kohler A."/>
            <person name="Barry K."/>
            <person name="LaButti K."/>
            <person name="Morin E."/>
            <person name="Salamov A."/>
            <person name="Lipzen A."/>
            <person name="Mereny Z."/>
            <person name="Hegedus B."/>
            <person name="Baldrian P."/>
            <person name="Stursova M."/>
            <person name="Weitz H."/>
            <person name="Taylor A."/>
            <person name="Grigoriev I.V."/>
            <person name="Nagy L.G."/>
            <person name="Martin F."/>
            <person name="Kauserud H."/>
        </authorList>
    </citation>
    <scope>NUCLEOTIDE SEQUENCE</scope>
    <source>
        <strain evidence="11">9144</strain>
    </source>
</reference>
<protein>
    <submittedName>
        <fullName evidence="11">Cytochrome P450</fullName>
    </submittedName>
</protein>
<evidence type="ECO:0000256" key="7">
    <source>
        <dbReference type="ARBA" id="ARBA00023004"/>
    </source>
</evidence>
<keyword evidence="5 9" id="KW-0479">Metal-binding</keyword>